<dbReference type="GO" id="GO:0005737">
    <property type="term" value="C:cytoplasm"/>
    <property type="evidence" value="ECO:0007669"/>
    <property type="project" value="TreeGrafter"/>
</dbReference>
<evidence type="ECO:0000259" key="1">
    <source>
        <dbReference type="Pfam" id="PF01467"/>
    </source>
</evidence>
<dbReference type="EMBL" id="CAFBLX010000545">
    <property type="protein sequence ID" value="CAB4935918.1"/>
    <property type="molecule type" value="Genomic_DNA"/>
</dbReference>
<dbReference type="AlphaFoldDB" id="A0A6J7IXP8"/>
<feature type="domain" description="Cytidyltransferase-like" evidence="1">
    <location>
        <begin position="211"/>
        <end position="371"/>
    </location>
</feature>
<dbReference type="GO" id="GO:0005634">
    <property type="term" value="C:nucleus"/>
    <property type="evidence" value="ECO:0007669"/>
    <property type="project" value="TreeGrafter"/>
</dbReference>
<dbReference type="PANTHER" id="PTHR31285">
    <property type="entry name" value="NICOTINAMIDE MONONUCLEOTIDE ADENYLYLTRANSFERASE"/>
    <property type="match status" value="1"/>
</dbReference>
<dbReference type="Pfam" id="PF01467">
    <property type="entry name" value="CTP_transf_like"/>
    <property type="match status" value="1"/>
</dbReference>
<name>A0A6J7IXP8_9ZZZZ</name>
<reference evidence="2" key="1">
    <citation type="submission" date="2020-05" db="EMBL/GenBank/DDBJ databases">
        <authorList>
            <person name="Chiriac C."/>
            <person name="Salcher M."/>
            <person name="Ghai R."/>
            <person name="Kavagutti S V."/>
        </authorList>
    </citation>
    <scope>NUCLEOTIDE SEQUENCE</scope>
</reference>
<protein>
    <submittedName>
        <fullName evidence="2">Unannotated protein</fullName>
    </submittedName>
</protein>
<sequence>MNNIINEINQSETFAKIIEIGAGLPVAEEFYKYAGASKTIYLVESPYAYEAFERKYGKCAHRAVSAERLKHINDYIQTKEELQNNYYNTILSSTFQVGGSRNEISTHGWYSLNINGKSKYYHMSLHEAMDRREYIKNIGETGIMLLHSKNETQFTNSFIDIVLNDDLSYDYETTLKFANLSDIEDYAIVFKQDGTIDRLESITRGTDNLILYKGSFNPPTLAHIEIAEAAENLHKTSVVFTISFNTFNKGHQDIKSIVERIKMINILGYDVLVVNRPLFKDTTSFIRNKFNGTIIYPMGVDTINRLANDYEESFDFIGLKSFVKHFNGVKFLCNLRDDYEFSEVSKKLIENGFVETDEIEHSYISSTMIRNGSYEEIEKYVPNKIKDFLKK</sequence>
<dbReference type="InterPro" id="IPR014729">
    <property type="entry name" value="Rossmann-like_a/b/a_fold"/>
</dbReference>
<organism evidence="2">
    <name type="scientific">freshwater metagenome</name>
    <dbReference type="NCBI Taxonomy" id="449393"/>
    <lineage>
        <taxon>unclassified sequences</taxon>
        <taxon>metagenomes</taxon>
        <taxon>ecological metagenomes</taxon>
    </lineage>
</organism>
<dbReference type="GO" id="GO:0000309">
    <property type="term" value="F:nicotinamide-nucleotide adenylyltransferase activity"/>
    <property type="evidence" value="ECO:0007669"/>
    <property type="project" value="TreeGrafter"/>
</dbReference>
<dbReference type="Gene3D" id="3.40.50.620">
    <property type="entry name" value="HUPs"/>
    <property type="match status" value="1"/>
</dbReference>
<dbReference type="PANTHER" id="PTHR31285:SF0">
    <property type="entry name" value="NICOTINAMIDE MONONUCLEOTIDE ADENYLYLTRANSFERASE"/>
    <property type="match status" value="1"/>
</dbReference>
<proteinExistence type="predicted"/>
<dbReference type="GO" id="GO:0016887">
    <property type="term" value="F:ATP hydrolysis activity"/>
    <property type="evidence" value="ECO:0007669"/>
    <property type="project" value="TreeGrafter"/>
</dbReference>
<gene>
    <name evidence="2" type="ORF">UFOPK3472_04366</name>
</gene>
<accession>A0A6J7IXP8</accession>
<dbReference type="InterPro" id="IPR004821">
    <property type="entry name" value="Cyt_trans-like"/>
</dbReference>
<dbReference type="SUPFAM" id="SSF52374">
    <property type="entry name" value="Nucleotidylyl transferase"/>
    <property type="match status" value="1"/>
</dbReference>
<evidence type="ECO:0000313" key="2">
    <source>
        <dbReference type="EMBL" id="CAB4935918.1"/>
    </source>
</evidence>